<accession>A0A915E3J9</accession>
<sequence length="89" mass="10574">MCPSLTELVATRQYRTNGATHHKNCNKFTENEVIALDLNRKMREEVKTEVTSLPMATFEKYEKIALEMSKKKQENKFDTNWEELEEQEF</sequence>
<reference evidence="2" key="1">
    <citation type="submission" date="2022-11" db="UniProtKB">
        <authorList>
            <consortium name="WormBaseParasite"/>
        </authorList>
    </citation>
    <scope>IDENTIFICATION</scope>
</reference>
<proteinExistence type="predicted"/>
<organism evidence="1 2">
    <name type="scientific">Ditylenchus dipsaci</name>
    <dbReference type="NCBI Taxonomy" id="166011"/>
    <lineage>
        <taxon>Eukaryota</taxon>
        <taxon>Metazoa</taxon>
        <taxon>Ecdysozoa</taxon>
        <taxon>Nematoda</taxon>
        <taxon>Chromadorea</taxon>
        <taxon>Rhabditida</taxon>
        <taxon>Tylenchina</taxon>
        <taxon>Tylenchomorpha</taxon>
        <taxon>Sphaerularioidea</taxon>
        <taxon>Anguinidae</taxon>
        <taxon>Anguininae</taxon>
        <taxon>Ditylenchus</taxon>
    </lineage>
</organism>
<dbReference type="Proteomes" id="UP000887574">
    <property type="component" value="Unplaced"/>
</dbReference>
<evidence type="ECO:0000313" key="2">
    <source>
        <dbReference type="WBParaSite" id="jg26334"/>
    </source>
</evidence>
<protein>
    <submittedName>
        <fullName evidence="2">Uncharacterized protein</fullName>
    </submittedName>
</protein>
<dbReference type="WBParaSite" id="jg26334">
    <property type="protein sequence ID" value="jg26334"/>
    <property type="gene ID" value="jg26334"/>
</dbReference>
<keyword evidence="1" id="KW-1185">Reference proteome</keyword>
<name>A0A915E3J9_9BILA</name>
<evidence type="ECO:0000313" key="1">
    <source>
        <dbReference type="Proteomes" id="UP000887574"/>
    </source>
</evidence>
<dbReference type="AlphaFoldDB" id="A0A915E3J9"/>